<dbReference type="PANTHER" id="PTHR43712:SF2">
    <property type="entry name" value="O-METHYLTRANSFERASE CICE"/>
    <property type="match status" value="1"/>
</dbReference>
<dbReference type="Pfam" id="PF00891">
    <property type="entry name" value="Methyltransf_2"/>
    <property type="match status" value="1"/>
</dbReference>
<evidence type="ECO:0000259" key="4">
    <source>
        <dbReference type="Pfam" id="PF00891"/>
    </source>
</evidence>
<dbReference type="GeneID" id="66077207"/>
<dbReference type="SUPFAM" id="SSF53335">
    <property type="entry name" value="S-adenosyl-L-methionine-dependent methyltransferases"/>
    <property type="match status" value="1"/>
</dbReference>
<dbReference type="Gene3D" id="3.40.50.150">
    <property type="entry name" value="Vaccinia Virus protein VP39"/>
    <property type="match status" value="1"/>
</dbReference>
<dbReference type="AlphaFoldDB" id="A0A9P7US34"/>
<gene>
    <name evidence="5" type="ORF">E1B28_008131</name>
</gene>
<organism evidence="5 6">
    <name type="scientific">Marasmius oreades</name>
    <name type="common">fairy-ring Marasmius</name>
    <dbReference type="NCBI Taxonomy" id="181124"/>
    <lineage>
        <taxon>Eukaryota</taxon>
        <taxon>Fungi</taxon>
        <taxon>Dikarya</taxon>
        <taxon>Basidiomycota</taxon>
        <taxon>Agaricomycotina</taxon>
        <taxon>Agaricomycetes</taxon>
        <taxon>Agaricomycetidae</taxon>
        <taxon>Agaricales</taxon>
        <taxon>Marasmiineae</taxon>
        <taxon>Marasmiaceae</taxon>
        <taxon>Marasmius</taxon>
    </lineage>
</organism>
<dbReference type="Proteomes" id="UP001049176">
    <property type="component" value="Chromosome 5"/>
</dbReference>
<dbReference type="EMBL" id="CM032185">
    <property type="protein sequence ID" value="KAG7091730.1"/>
    <property type="molecule type" value="Genomic_DNA"/>
</dbReference>
<reference evidence="5" key="1">
    <citation type="journal article" date="2021" name="Genome Biol. Evol.">
        <title>The assembled and annotated genome of the fairy-ring fungus Marasmius oreades.</title>
        <authorList>
            <person name="Hiltunen M."/>
            <person name="Ament-Velasquez S.L."/>
            <person name="Johannesson H."/>
        </authorList>
    </citation>
    <scope>NUCLEOTIDE SEQUENCE</scope>
    <source>
        <strain evidence="5">03SP1</strain>
    </source>
</reference>
<evidence type="ECO:0000313" key="5">
    <source>
        <dbReference type="EMBL" id="KAG7091730.1"/>
    </source>
</evidence>
<keyword evidence="2" id="KW-0808">Transferase</keyword>
<keyword evidence="6" id="KW-1185">Reference proteome</keyword>
<dbReference type="InterPro" id="IPR001077">
    <property type="entry name" value="COMT_C"/>
</dbReference>
<dbReference type="CDD" id="cd02440">
    <property type="entry name" value="AdoMet_MTases"/>
    <property type="match status" value="1"/>
</dbReference>
<keyword evidence="1" id="KW-0489">Methyltransferase</keyword>
<dbReference type="RefSeq" id="XP_043008200.1">
    <property type="nucleotide sequence ID" value="XM_043152917.1"/>
</dbReference>
<dbReference type="InterPro" id="IPR029063">
    <property type="entry name" value="SAM-dependent_MTases_sf"/>
</dbReference>
<dbReference type="InterPro" id="IPR016461">
    <property type="entry name" value="COMT-like"/>
</dbReference>
<accession>A0A9P7US34</accession>
<evidence type="ECO:0000256" key="1">
    <source>
        <dbReference type="ARBA" id="ARBA00022603"/>
    </source>
</evidence>
<name>A0A9P7US34_9AGAR</name>
<dbReference type="GO" id="GO:0008171">
    <property type="term" value="F:O-methyltransferase activity"/>
    <property type="evidence" value="ECO:0007669"/>
    <property type="project" value="InterPro"/>
</dbReference>
<keyword evidence="3" id="KW-0949">S-adenosyl-L-methionine</keyword>
<sequence length="204" mass="22662">MKGLSTIVGSSDGVVQVYPWKELLESSLASGKHSLTFCDVGSGPGAIALKLSKSYSNKFGVVLQDLPEPLKHARTVWTAEHPDGNVGFVPVNFLKESLVPGQDVYFMGYIIHDWPDSDAVTILKNIASVMNSSSRLLIHDYVLQHVYRDQKSTESDVEMAPEPLLPNYGSGNIRPYNYSVTMLALFNSRERTREDFIALGYEDF</sequence>
<dbReference type="PROSITE" id="PS51683">
    <property type="entry name" value="SAM_OMT_II"/>
    <property type="match status" value="1"/>
</dbReference>
<comment type="caution">
    <text evidence="5">The sequence shown here is derived from an EMBL/GenBank/DDBJ whole genome shotgun (WGS) entry which is preliminary data.</text>
</comment>
<dbReference type="OrthoDB" id="1606438at2759"/>
<evidence type="ECO:0000256" key="3">
    <source>
        <dbReference type="ARBA" id="ARBA00022691"/>
    </source>
</evidence>
<evidence type="ECO:0000256" key="2">
    <source>
        <dbReference type="ARBA" id="ARBA00022679"/>
    </source>
</evidence>
<evidence type="ECO:0000313" key="6">
    <source>
        <dbReference type="Proteomes" id="UP001049176"/>
    </source>
</evidence>
<dbReference type="GO" id="GO:0032259">
    <property type="term" value="P:methylation"/>
    <property type="evidence" value="ECO:0007669"/>
    <property type="project" value="UniProtKB-KW"/>
</dbReference>
<dbReference type="PANTHER" id="PTHR43712">
    <property type="entry name" value="PUTATIVE (AFU_ORTHOLOGUE AFUA_4G14580)-RELATED"/>
    <property type="match status" value="1"/>
</dbReference>
<feature type="domain" description="O-methyltransferase C-terminal" evidence="4">
    <location>
        <begin position="36"/>
        <end position="159"/>
    </location>
</feature>
<protein>
    <recommendedName>
        <fullName evidence="4">O-methyltransferase C-terminal domain-containing protein</fullName>
    </recommendedName>
</protein>
<proteinExistence type="predicted"/>
<dbReference type="KEGG" id="more:E1B28_008131"/>